<protein>
    <submittedName>
        <fullName evidence="2">Topology modulation protein</fullName>
    </submittedName>
</protein>
<reference evidence="2 4" key="1">
    <citation type="submission" date="2016-01" db="EMBL/GenBank/DDBJ databases">
        <title>Molecular Mechanisms for transfer of large genomic segments between Enterococcus faecium strains.</title>
        <authorList>
            <person name="Garcia-Solache M.A."/>
            <person name="Lebreton F."/>
            <person name="Mclaughlin R.E."/>
            <person name="Whiteaker J.D."/>
            <person name="Gilmore M.S."/>
            <person name="Rice L.B."/>
        </authorList>
    </citation>
    <scope>NUCLEOTIDE SEQUENCE [LARGE SCALE GENOMIC DNA]</scope>
    <source>
        <strain evidence="2 4">D344RRF x C68</strain>
    </source>
</reference>
<dbReference type="PANTHER" id="PTHR37816">
    <property type="entry name" value="YALI0E33011P"/>
    <property type="match status" value="1"/>
</dbReference>
<organism evidence="2 4">
    <name type="scientific">Enterococcus faecium</name>
    <name type="common">Streptococcus faecium</name>
    <dbReference type="NCBI Taxonomy" id="1352"/>
    <lineage>
        <taxon>Bacteria</taxon>
        <taxon>Bacillati</taxon>
        <taxon>Bacillota</taxon>
        <taxon>Bacilli</taxon>
        <taxon>Lactobacillales</taxon>
        <taxon>Enterococcaceae</taxon>
        <taxon>Enterococcus</taxon>
    </lineage>
</organism>
<dbReference type="PATRIC" id="fig|1352.1358.peg.1236"/>
<dbReference type="Proteomes" id="UP000183509">
    <property type="component" value="Unassembled WGS sequence"/>
</dbReference>
<dbReference type="Gene3D" id="3.40.50.300">
    <property type="entry name" value="P-loop containing nucleotide triphosphate hydrolases"/>
    <property type="match status" value="1"/>
</dbReference>
<dbReference type="SUPFAM" id="SSF52540">
    <property type="entry name" value="P-loop containing nucleoside triphosphate hydrolases"/>
    <property type="match status" value="1"/>
</dbReference>
<dbReference type="EMBL" id="LRHK01000004">
    <property type="protein sequence ID" value="KWX16916.1"/>
    <property type="molecule type" value="Genomic_DNA"/>
</dbReference>
<dbReference type="AlphaFoldDB" id="A0A132ZJ09"/>
<dbReference type="OMA" id="WIWEYPN"/>
<evidence type="ECO:0000313" key="5">
    <source>
        <dbReference type="Proteomes" id="UP000183509"/>
    </source>
</evidence>
<name>A0A132ZJ09_ENTFC</name>
<dbReference type="CDD" id="cd02019">
    <property type="entry name" value="NK"/>
    <property type="match status" value="1"/>
</dbReference>
<dbReference type="PANTHER" id="PTHR37816:SF3">
    <property type="entry name" value="MODULATES DNA TOPOLOGY"/>
    <property type="match status" value="1"/>
</dbReference>
<evidence type="ECO:0000313" key="3">
    <source>
        <dbReference type="EMBL" id="SAM51939.1"/>
    </source>
</evidence>
<sequence>MKIIVIGQSGSGKSTLARKIKEITDFPLLPLDLLWHTTDYSIQAKKWFLQEQQLFMVSNPSWIVEGNYTSTLEERIKEADKIIWLKVPRYLAIYRVVWRSLKRKINKKSRPDMPESFSEKLNREYLEFLSFIWHFEENNEPKIQQLIQVANARNKLIILKTRREKQEFLTKLKIESKNN</sequence>
<dbReference type="Proteomes" id="UP000070452">
    <property type="component" value="Unassembled WGS sequence"/>
</dbReference>
<evidence type="ECO:0000313" key="2">
    <source>
        <dbReference type="EMBL" id="KWX18677.1"/>
    </source>
</evidence>
<dbReference type="PROSITE" id="PS00675">
    <property type="entry name" value="SIGMA54_INTERACT_1"/>
    <property type="match status" value="1"/>
</dbReference>
<reference evidence="3 5" key="2">
    <citation type="submission" date="2016-04" db="EMBL/GenBank/DDBJ databases">
        <authorList>
            <person name="Millard A."/>
        </authorList>
    </citation>
    <scope>NUCLEOTIDE SEQUENCE [LARGE SCALE GENOMIC DNA]</scope>
    <source>
        <strain evidence="3">Isolate 22</strain>
    </source>
</reference>
<evidence type="ECO:0000313" key="1">
    <source>
        <dbReference type="EMBL" id="KWX16916.1"/>
    </source>
</evidence>
<evidence type="ECO:0000313" key="4">
    <source>
        <dbReference type="Proteomes" id="UP000070452"/>
    </source>
</evidence>
<comment type="caution">
    <text evidence="2">The sequence shown here is derived from an EMBL/GenBank/DDBJ whole genome shotgun (WGS) entry which is preliminary data.</text>
</comment>
<gene>
    <name evidence="2" type="ORF">AWT83_09435</name>
    <name evidence="1" type="ORF">AWT83_18445</name>
    <name evidence="3" type="ORF">DTPHA_602476</name>
</gene>
<dbReference type="EMBL" id="LRHK01000001">
    <property type="protein sequence ID" value="KWX18677.1"/>
    <property type="molecule type" value="Genomic_DNA"/>
</dbReference>
<dbReference type="InterPro" id="IPR052922">
    <property type="entry name" value="Cytidylate_Kinase-2"/>
</dbReference>
<dbReference type="InterPro" id="IPR027417">
    <property type="entry name" value="P-loop_NTPase"/>
</dbReference>
<proteinExistence type="predicted"/>
<dbReference type="EMBL" id="FKLM01000060">
    <property type="protein sequence ID" value="SAM51939.1"/>
    <property type="molecule type" value="Genomic_DNA"/>
</dbReference>
<accession>A0A132ZJ09</accession>
<dbReference type="InterPro" id="IPR025662">
    <property type="entry name" value="Sigma_54_int_dom_ATP-bd_1"/>
</dbReference>
<dbReference type="RefSeq" id="WP_002289037.1">
    <property type="nucleotide sequence ID" value="NZ_AP026566.1"/>
</dbReference>